<dbReference type="EMBL" id="BAABHJ010000001">
    <property type="protein sequence ID" value="GAA4600738.1"/>
    <property type="molecule type" value="Genomic_DNA"/>
</dbReference>
<dbReference type="Proteomes" id="UP001500212">
    <property type="component" value="Unassembled WGS sequence"/>
</dbReference>
<gene>
    <name evidence="2" type="ORF">GCM10023195_00910</name>
</gene>
<protein>
    <submittedName>
        <fullName evidence="2">Formylglycine-generating enzyme family protein</fullName>
    </submittedName>
</protein>
<proteinExistence type="predicted"/>
<dbReference type="SUPFAM" id="SSF56436">
    <property type="entry name" value="C-type lectin-like"/>
    <property type="match status" value="1"/>
</dbReference>
<dbReference type="InterPro" id="IPR051043">
    <property type="entry name" value="Sulfatase_Mod_Factor_Kinase"/>
</dbReference>
<dbReference type="PANTHER" id="PTHR23150:SF19">
    <property type="entry name" value="FORMYLGLYCINE-GENERATING ENZYME"/>
    <property type="match status" value="1"/>
</dbReference>
<evidence type="ECO:0000313" key="2">
    <source>
        <dbReference type="EMBL" id="GAA4600738.1"/>
    </source>
</evidence>
<sequence length="327" mass="35806">MSHSCCAPGREPERTPVVAVPRSPVPRHRQMIGLPGGSFLMGTDDREGFPADGEGPVRRIELSPFHIDATAVTNAQFAGFVKATGYVTDAERFGSSFVFEGFLNADLKRVSPAVDAAPWWRAVTGAFWKHPEGPGSSITARQHHPVVHVSWNDAQAYCAWSDTRLPTEAEWEYAARGGLEQRRYPWGDELTPGGRHLCNIWQGDFPVRNTGEDGYLGTAPAKSFPPNGHGLYNVVGNVWEWCADWFSVRFHRTGPRRDPAGPPDGADKVMRGGSHMCHASYCNRYRVAARSANTPDSSAGNIGFRVARGRPQVVGSVPTEPSWPTGR</sequence>
<dbReference type="Gene3D" id="3.90.1580.10">
    <property type="entry name" value="paralog of FGE (formylglycine-generating enzyme)"/>
    <property type="match status" value="1"/>
</dbReference>
<dbReference type="InterPro" id="IPR042095">
    <property type="entry name" value="SUMF_sf"/>
</dbReference>
<dbReference type="RefSeq" id="WP_345346314.1">
    <property type="nucleotide sequence ID" value="NZ_BAABHJ010000001.1"/>
</dbReference>
<organism evidence="2 3">
    <name type="scientific">Actinoallomurus liliacearum</name>
    <dbReference type="NCBI Taxonomy" id="1080073"/>
    <lineage>
        <taxon>Bacteria</taxon>
        <taxon>Bacillati</taxon>
        <taxon>Actinomycetota</taxon>
        <taxon>Actinomycetes</taxon>
        <taxon>Streptosporangiales</taxon>
        <taxon>Thermomonosporaceae</taxon>
        <taxon>Actinoallomurus</taxon>
    </lineage>
</organism>
<comment type="caution">
    <text evidence="2">The sequence shown here is derived from an EMBL/GenBank/DDBJ whole genome shotgun (WGS) entry which is preliminary data.</text>
</comment>
<reference evidence="3" key="1">
    <citation type="journal article" date="2019" name="Int. J. Syst. Evol. Microbiol.">
        <title>The Global Catalogue of Microorganisms (GCM) 10K type strain sequencing project: providing services to taxonomists for standard genome sequencing and annotation.</title>
        <authorList>
            <consortium name="The Broad Institute Genomics Platform"/>
            <consortium name="The Broad Institute Genome Sequencing Center for Infectious Disease"/>
            <person name="Wu L."/>
            <person name="Ma J."/>
        </authorList>
    </citation>
    <scope>NUCLEOTIDE SEQUENCE [LARGE SCALE GENOMIC DNA]</scope>
    <source>
        <strain evidence="3">JCM 17938</strain>
    </source>
</reference>
<feature type="domain" description="Sulfatase-modifying factor enzyme-like" evidence="1">
    <location>
        <begin position="29"/>
        <end position="308"/>
    </location>
</feature>
<evidence type="ECO:0000313" key="3">
    <source>
        <dbReference type="Proteomes" id="UP001500212"/>
    </source>
</evidence>
<dbReference type="InterPro" id="IPR005532">
    <property type="entry name" value="SUMF_dom"/>
</dbReference>
<dbReference type="InterPro" id="IPR016187">
    <property type="entry name" value="CTDL_fold"/>
</dbReference>
<name>A0ABP8T8K3_9ACTN</name>
<keyword evidence="3" id="KW-1185">Reference proteome</keyword>
<evidence type="ECO:0000259" key="1">
    <source>
        <dbReference type="Pfam" id="PF03781"/>
    </source>
</evidence>
<dbReference type="Pfam" id="PF03781">
    <property type="entry name" value="FGE-sulfatase"/>
    <property type="match status" value="1"/>
</dbReference>
<dbReference type="PANTHER" id="PTHR23150">
    <property type="entry name" value="SULFATASE MODIFYING FACTOR 1, 2"/>
    <property type="match status" value="1"/>
</dbReference>
<accession>A0ABP8T8K3</accession>